<evidence type="ECO:0000256" key="1">
    <source>
        <dbReference type="SAM" id="MobiDB-lite"/>
    </source>
</evidence>
<evidence type="ECO:0000313" key="2">
    <source>
        <dbReference type="EMBL" id="GBP96066.1"/>
    </source>
</evidence>
<keyword evidence="3" id="KW-1185">Reference proteome</keyword>
<proteinExistence type="predicted"/>
<protein>
    <submittedName>
        <fullName evidence="2">Uncharacterized protein</fullName>
    </submittedName>
</protein>
<dbReference type="EMBL" id="BGZK01002728">
    <property type="protein sequence ID" value="GBP96066.1"/>
    <property type="molecule type" value="Genomic_DNA"/>
</dbReference>
<dbReference type="AlphaFoldDB" id="A0A4C2A5U0"/>
<dbReference type="Proteomes" id="UP000299102">
    <property type="component" value="Unassembled WGS sequence"/>
</dbReference>
<name>A0A4C2A5U0_EUMVA</name>
<sequence length="93" mass="10254">MDINALDGLKKGYDMARAHQVRAAREKLTLAKKMASKKLQDKIGNRLLGIYFDDFPSDVCTSVRMWEGNADVLGGGGDKSSKRRRVTAAGRLI</sequence>
<reference evidence="2 3" key="1">
    <citation type="journal article" date="2019" name="Commun. Biol.">
        <title>The bagworm genome reveals a unique fibroin gene that provides high tensile strength.</title>
        <authorList>
            <person name="Kono N."/>
            <person name="Nakamura H."/>
            <person name="Ohtoshi R."/>
            <person name="Tomita M."/>
            <person name="Numata K."/>
            <person name="Arakawa K."/>
        </authorList>
    </citation>
    <scope>NUCLEOTIDE SEQUENCE [LARGE SCALE GENOMIC DNA]</scope>
</reference>
<comment type="caution">
    <text evidence="2">The sequence shown here is derived from an EMBL/GenBank/DDBJ whole genome shotgun (WGS) entry which is preliminary data.</text>
</comment>
<evidence type="ECO:0000313" key="3">
    <source>
        <dbReference type="Proteomes" id="UP000299102"/>
    </source>
</evidence>
<accession>A0A4C2A5U0</accession>
<feature type="region of interest" description="Disordered" evidence="1">
    <location>
        <begin position="74"/>
        <end position="93"/>
    </location>
</feature>
<gene>
    <name evidence="2" type="ORF">EVAR_99785_1</name>
</gene>
<organism evidence="2 3">
    <name type="scientific">Eumeta variegata</name>
    <name type="common">Bagworm moth</name>
    <name type="synonym">Eumeta japonica</name>
    <dbReference type="NCBI Taxonomy" id="151549"/>
    <lineage>
        <taxon>Eukaryota</taxon>
        <taxon>Metazoa</taxon>
        <taxon>Ecdysozoa</taxon>
        <taxon>Arthropoda</taxon>
        <taxon>Hexapoda</taxon>
        <taxon>Insecta</taxon>
        <taxon>Pterygota</taxon>
        <taxon>Neoptera</taxon>
        <taxon>Endopterygota</taxon>
        <taxon>Lepidoptera</taxon>
        <taxon>Glossata</taxon>
        <taxon>Ditrysia</taxon>
        <taxon>Tineoidea</taxon>
        <taxon>Psychidae</taxon>
        <taxon>Oiketicinae</taxon>
        <taxon>Eumeta</taxon>
    </lineage>
</organism>